<feature type="region of interest" description="Disordered" evidence="1">
    <location>
        <begin position="53"/>
        <end position="83"/>
    </location>
</feature>
<sequence>MLISAGARLMVKPGDKGRWRRLVVRRVEFTITGELDPAIAELATVAADVETEMRNDAPPPASGSSVRLAEPAPAEPIRELMAA</sequence>
<accession>A0A918ZNA1</accession>
<reference evidence="2" key="1">
    <citation type="journal article" date="2014" name="Int. J. Syst. Evol. Microbiol.">
        <title>Complete genome sequence of Corynebacterium casei LMG S-19264T (=DSM 44701T), isolated from a smear-ripened cheese.</title>
        <authorList>
            <consortium name="US DOE Joint Genome Institute (JGI-PGF)"/>
            <person name="Walter F."/>
            <person name="Albersmeier A."/>
            <person name="Kalinowski J."/>
            <person name="Ruckert C."/>
        </authorList>
    </citation>
    <scope>NUCLEOTIDE SEQUENCE</scope>
    <source>
        <strain evidence="2">JCM 4784</strain>
    </source>
</reference>
<evidence type="ECO:0000256" key="1">
    <source>
        <dbReference type="SAM" id="MobiDB-lite"/>
    </source>
</evidence>
<protein>
    <submittedName>
        <fullName evidence="2">Uncharacterized protein</fullName>
    </submittedName>
</protein>
<reference evidence="2" key="2">
    <citation type="submission" date="2020-09" db="EMBL/GenBank/DDBJ databases">
        <authorList>
            <person name="Sun Q."/>
            <person name="Ohkuma M."/>
        </authorList>
    </citation>
    <scope>NUCLEOTIDE SEQUENCE</scope>
    <source>
        <strain evidence="2">JCM 4784</strain>
    </source>
</reference>
<proteinExistence type="predicted"/>
<dbReference type="AlphaFoldDB" id="A0A918ZNA1"/>
<keyword evidence="3" id="KW-1185">Reference proteome</keyword>
<dbReference type="RefSeq" id="WP_229925698.1">
    <property type="nucleotide sequence ID" value="NZ_BNBT01000045.1"/>
</dbReference>
<evidence type="ECO:0000313" key="3">
    <source>
        <dbReference type="Proteomes" id="UP000608024"/>
    </source>
</evidence>
<dbReference type="EMBL" id="BNBT01000045">
    <property type="protein sequence ID" value="GHE62240.1"/>
    <property type="molecule type" value="Genomic_DNA"/>
</dbReference>
<dbReference type="Proteomes" id="UP000608024">
    <property type="component" value="Unassembled WGS sequence"/>
</dbReference>
<gene>
    <name evidence="2" type="ORF">GCM10018785_34090</name>
</gene>
<evidence type="ECO:0000313" key="2">
    <source>
        <dbReference type="EMBL" id="GHE62240.1"/>
    </source>
</evidence>
<name>A0A918ZNA1_9ACTN</name>
<organism evidence="2 3">
    <name type="scientific">Streptomyces longispororuber</name>
    <dbReference type="NCBI Taxonomy" id="68230"/>
    <lineage>
        <taxon>Bacteria</taxon>
        <taxon>Bacillati</taxon>
        <taxon>Actinomycetota</taxon>
        <taxon>Actinomycetes</taxon>
        <taxon>Kitasatosporales</taxon>
        <taxon>Streptomycetaceae</taxon>
        <taxon>Streptomyces</taxon>
    </lineage>
</organism>
<comment type="caution">
    <text evidence="2">The sequence shown here is derived from an EMBL/GenBank/DDBJ whole genome shotgun (WGS) entry which is preliminary data.</text>
</comment>